<evidence type="ECO:0000313" key="8">
    <source>
        <dbReference type="EMBL" id="CAF0729585.1"/>
    </source>
</evidence>
<dbReference type="PANTHER" id="PTHR28599">
    <property type="entry name" value="SMALL INTEGRAL MEMBRANE PROTEIN 12"/>
    <property type="match status" value="1"/>
</dbReference>
<evidence type="ECO:0000256" key="3">
    <source>
        <dbReference type="ARBA" id="ARBA00022692"/>
    </source>
</evidence>
<keyword evidence="5 7" id="KW-0472">Membrane</keyword>
<comment type="similarity">
    <text evidence="2">Belongs to the SMIM12 family.</text>
</comment>
<dbReference type="Pfam" id="PF15990">
    <property type="entry name" value="UPF0767"/>
    <property type="match status" value="1"/>
</dbReference>
<feature type="compositionally biased region" description="Basic and acidic residues" evidence="6">
    <location>
        <begin position="45"/>
        <end position="59"/>
    </location>
</feature>
<keyword evidence="15" id="KW-1185">Reference proteome</keyword>
<gene>
    <name evidence="9" type="ORF">BJG266_LOCUS1601</name>
    <name evidence="12" type="ORF">JYZ213_LOCUS3000</name>
    <name evidence="14" type="ORF">OKA104_LOCUS22302</name>
    <name evidence="13" type="ORF">OXD698_LOCUS11612</name>
    <name evidence="10" type="ORF">QVE165_LOCUS1250</name>
    <name evidence="8" type="ORF">QVE165_LOCUS144</name>
    <name evidence="11" type="ORF">VCS650_LOCUS1015</name>
</gene>
<evidence type="ECO:0000313" key="11">
    <source>
        <dbReference type="EMBL" id="CAF0747225.1"/>
    </source>
</evidence>
<evidence type="ECO:0000256" key="2">
    <source>
        <dbReference type="ARBA" id="ARBA00007304"/>
    </source>
</evidence>
<dbReference type="Proteomes" id="UP000663845">
    <property type="component" value="Unassembled WGS sequence"/>
</dbReference>
<evidence type="ECO:0000256" key="4">
    <source>
        <dbReference type="ARBA" id="ARBA00022989"/>
    </source>
</evidence>
<dbReference type="AlphaFoldDB" id="A0A818UBS5"/>
<evidence type="ECO:0000313" key="9">
    <source>
        <dbReference type="EMBL" id="CAF0737214.1"/>
    </source>
</evidence>
<evidence type="ECO:0000256" key="5">
    <source>
        <dbReference type="ARBA" id="ARBA00023136"/>
    </source>
</evidence>
<keyword evidence="3 7" id="KW-0812">Transmembrane</keyword>
<evidence type="ECO:0000313" key="16">
    <source>
        <dbReference type="Proteomes" id="UP000663844"/>
    </source>
</evidence>
<dbReference type="Proteomes" id="UP000663891">
    <property type="component" value="Unassembled WGS sequence"/>
</dbReference>
<evidence type="ECO:0000256" key="1">
    <source>
        <dbReference type="ARBA" id="ARBA00004167"/>
    </source>
</evidence>
<keyword evidence="4 7" id="KW-1133">Transmembrane helix</keyword>
<dbReference type="OrthoDB" id="10052506at2759"/>
<feature type="transmembrane region" description="Helical" evidence="7">
    <location>
        <begin position="12"/>
        <end position="32"/>
    </location>
</feature>
<reference evidence="13" key="1">
    <citation type="submission" date="2021-02" db="EMBL/GenBank/DDBJ databases">
        <authorList>
            <person name="Nowell W R."/>
        </authorList>
    </citation>
    <scope>NUCLEOTIDE SEQUENCE</scope>
</reference>
<evidence type="ECO:0000313" key="12">
    <source>
        <dbReference type="EMBL" id="CAF0759971.1"/>
    </source>
</evidence>
<dbReference type="EMBL" id="CAJNOG010000016">
    <property type="protein sequence ID" value="CAF0759971.1"/>
    <property type="molecule type" value="Genomic_DNA"/>
</dbReference>
<comment type="caution">
    <text evidence="13">The sequence shown here is derived from an EMBL/GenBank/DDBJ whole genome shotgun (WGS) entry which is preliminary data.</text>
</comment>
<evidence type="ECO:0000256" key="7">
    <source>
        <dbReference type="SAM" id="Phobius"/>
    </source>
</evidence>
<name>A0A818UBS5_9BILA</name>
<evidence type="ECO:0000313" key="14">
    <source>
        <dbReference type="EMBL" id="CAF3865790.1"/>
    </source>
</evidence>
<proteinExistence type="inferred from homology"/>
<dbReference type="Proteomes" id="UP000663832">
    <property type="component" value="Unassembled WGS sequence"/>
</dbReference>
<feature type="region of interest" description="Disordered" evidence="6">
    <location>
        <begin position="43"/>
        <end position="90"/>
    </location>
</feature>
<dbReference type="Proteomes" id="UP000663881">
    <property type="component" value="Unassembled WGS sequence"/>
</dbReference>
<dbReference type="EMBL" id="CAJNOM010000004">
    <property type="protein sequence ID" value="CAF0746915.1"/>
    <property type="molecule type" value="Genomic_DNA"/>
</dbReference>
<dbReference type="InterPro" id="IPR031933">
    <property type="entry name" value="UPF0767"/>
</dbReference>
<protein>
    <submittedName>
        <fullName evidence="13">Uncharacterized protein</fullName>
    </submittedName>
</protein>
<organism evidence="13 16">
    <name type="scientific">Adineta steineri</name>
    <dbReference type="NCBI Taxonomy" id="433720"/>
    <lineage>
        <taxon>Eukaryota</taxon>
        <taxon>Metazoa</taxon>
        <taxon>Spiralia</taxon>
        <taxon>Gnathifera</taxon>
        <taxon>Rotifera</taxon>
        <taxon>Eurotatoria</taxon>
        <taxon>Bdelloidea</taxon>
        <taxon>Adinetida</taxon>
        <taxon>Adinetidae</taxon>
        <taxon>Adineta</taxon>
    </lineage>
</organism>
<dbReference type="Proteomes" id="UP000663877">
    <property type="component" value="Unassembled WGS sequence"/>
</dbReference>
<dbReference type="EMBL" id="CAJNON010000005">
    <property type="protein sequence ID" value="CAF0747225.1"/>
    <property type="molecule type" value="Genomic_DNA"/>
</dbReference>
<dbReference type="Proteomes" id="UP000663844">
    <property type="component" value="Unassembled WGS sequence"/>
</dbReference>
<sequence>MVWNIVIPIVYRYTAIITLPVAIVLGSVGYYIEKRYHSKSYTPVPHEKGIIDERSERQDQQQPTASPYNMNNVIPTTIFNRNNPEDLKKI</sequence>
<dbReference type="EMBL" id="CAJNOI010000004">
    <property type="protein sequence ID" value="CAF0737214.1"/>
    <property type="molecule type" value="Genomic_DNA"/>
</dbReference>
<accession>A0A818UBS5</accession>
<evidence type="ECO:0000313" key="13">
    <source>
        <dbReference type="EMBL" id="CAF3691166.1"/>
    </source>
</evidence>
<dbReference type="PANTHER" id="PTHR28599:SF1">
    <property type="entry name" value="SMALL INTEGRAL MEMBRANE PROTEIN 12"/>
    <property type="match status" value="1"/>
</dbReference>
<evidence type="ECO:0000313" key="10">
    <source>
        <dbReference type="EMBL" id="CAF0746915.1"/>
    </source>
</evidence>
<feature type="compositionally biased region" description="Polar residues" evidence="6">
    <location>
        <begin position="60"/>
        <end position="82"/>
    </location>
</feature>
<evidence type="ECO:0000256" key="6">
    <source>
        <dbReference type="SAM" id="MobiDB-lite"/>
    </source>
</evidence>
<dbReference type="EMBL" id="CAJOAZ010000653">
    <property type="protein sequence ID" value="CAF3691166.1"/>
    <property type="molecule type" value="Genomic_DNA"/>
</dbReference>
<dbReference type="EMBL" id="CAJNOM010000001">
    <property type="protein sequence ID" value="CAF0729585.1"/>
    <property type="molecule type" value="Genomic_DNA"/>
</dbReference>
<comment type="subcellular location">
    <subcellularLocation>
        <location evidence="1">Membrane</location>
        <topology evidence="1">Single-pass membrane protein</topology>
    </subcellularLocation>
</comment>
<dbReference type="GO" id="GO:0016020">
    <property type="term" value="C:membrane"/>
    <property type="evidence" value="ECO:0007669"/>
    <property type="project" value="UniProtKB-SubCell"/>
</dbReference>
<evidence type="ECO:0000313" key="15">
    <source>
        <dbReference type="Proteomes" id="UP000663832"/>
    </source>
</evidence>
<dbReference type="EMBL" id="CAJOAY010001614">
    <property type="protein sequence ID" value="CAF3865790.1"/>
    <property type="molecule type" value="Genomic_DNA"/>
</dbReference>